<organism evidence="1 2">
    <name type="scientific">Mycobacterium servetii</name>
    <dbReference type="NCBI Taxonomy" id="3237418"/>
    <lineage>
        <taxon>Bacteria</taxon>
        <taxon>Bacillati</taxon>
        <taxon>Actinomycetota</taxon>
        <taxon>Actinomycetes</taxon>
        <taxon>Mycobacteriales</taxon>
        <taxon>Mycobacteriaceae</taxon>
        <taxon>Mycobacterium</taxon>
    </lineage>
</organism>
<dbReference type="RefSeq" id="WP_369737464.1">
    <property type="nucleotide sequence ID" value="NZ_JBGEDP010000001.1"/>
</dbReference>
<keyword evidence="2" id="KW-1185">Reference proteome</keyword>
<evidence type="ECO:0000313" key="2">
    <source>
        <dbReference type="Proteomes" id="UP001564760"/>
    </source>
</evidence>
<sequence length="90" mass="10187">MGDWNWAFGYLGQTKRIEFVAARELLSAYRDALTADAKTVKVANRLYWTDSATDRRRLAELKQIDEAHLEAGRAGAHLQVGGYTYRLALL</sequence>
<evidence type="ECO:0000313" key="1">
    <source>
        <dbReference type="EMBL" id="MEY8015043.1"/>
    </source>
</evidence>
<proteinExistence type="predicted"/>
<dbReference type="EMBL" id="JBGEDP010000001">
    <property type="protein sequence ID" value="MEY8015043.1"/>
    <property type="molecule type" value="Genomic_DNA"/>
</dbReference>
<dbReference type="Proteomes" id="UP001564760">
    <property type="component" value="Unassembled WGS sequence"/>
</dbReference>
<gene>
    <name evidence="1" type="ORF">AB8998_08505</name>
</gene>
<reference evidence="1 2" key="1">
    <citation type="submission" date="2024-08" db="EMBL/GenBank/DDBJ databases">
        <title>Mycobacterium servetensis sp. nov., a novel rapid-growing mycobacterial species recovered from a human patient in Zaragoza, Spain.</title>
        <authorList>
            <person name="Tristancho-Baro A.I."/>
            <person name="Buenestado-Serrano S."/>
            <person name="Garcia De Viedma D."/>
            <person name="Milagro-Beamonte A."/>
            <person name="Burillo N."/>
            <person name="Sanz S."/>
            <person name="Lopez-Calleja A.I."/>
            <person name="Penas-Utrilla D."/>
            <person name="Guardingo M."/>
            <person name="Garcia M.J."/>
            <person name="Vinuelas-Bayon J."/>
        </authorList>
    </citation>
    <scope>NUCLEOTIDE SEQUENCE [LARGE SCALE GENOMIC DNA]</scope>
    <source>
        <strain evidence="2">HUMS_12744610</strain>
    </source>
</reference>
<comment type="caution">
    <text evidence="1">The sequence shown here is derived from an EMBL/GenBank/DDBJ whole genome shotgun (WGS) entry which is preliminary data.</text>
</comment>
<accession>A0ABV4C2V6</accession>
<protein>
    <submittedName>
        <fullName evidence="1">Uncharacterized protein</fullName>
    </submittedName>
</protein>
<name>A0ABV4C2V6_9MYCO</name>